<dbReference type="AlphaFoldDB" id="A0A1A8P208"/>
<feature type="non-terminal residue" evidence="1">
    <location>
        <position position="68"/>
    </location>
</feature>
<evidence type="ECO:0000313" key="1">
    <source>
        <dbReference type="EMBL" id="SBR75303.1"/>
    </source>
</evidence>
<reference evidence="1" key="2">
    <citation type="submission" date="2016-06" db="EMBL/GenBank/DDBJ databases">
        <title>The genome of a short-lived fish provides insights into sex chromosome evolution and the genetic control of aging.</title>
        <authorList>
            <person name="Reichwald K."/>
            <person name="Felder M."/>
            <person name="Petzold A."/>
            <person name="Koch P."/>
            <person name="Groth M."/>
            <person name="Platzer M."/>
        </authorList>
    </citation>
    <scope>NUCLEOTIDE SEQUENCE</scope>
    <source>
        <tissue evidence="1">Brain</tissue>
    </source>
</reference>
<proteinExistence type="predicted"/>
<dbReference type="EMBL" id="HAEI01001241">
    <property type="protein sequence ID" value="SBR75303.1"/>
    <property type="molecule type" value="Transcribed_RNA"/>
</dbReference>
<accession>A0A1A8P208</accession>
<organism evidence="1">
    <name type="scientific">Nothobranchius rachovii</name>
    <name type="common">bluefin notho</name>
    <dbReference type="NCBI Taxonomy" id="451742"/>
    <lineage>
        <taxon>Eukaryota</taxon>
        <taxon>Metazoa</taxon>
        <taxon>Chordata</taxon>
        <taxon>Craniata</taxon>
        <taxon>Vertebrata</taxon>
        <taxon>Euteleostomi</taxon>
        <taxon>Actinopterygii</taxon>
        <taxon>Neopterygii</taxon>
        <taxon>Teleostei</taxon>
        <taxon>Neoteleostei</taxon>
        <taxon>Acanthomorphata</taxon>
        <taxon>Ovalentaria</taxon>
        <taxon>Atherinomorphae</taxon>
        <taxon>Cyprinodontiformes</taxon>
        <taxon>Nothobranchiidae</taxon>
        <taxon>Nothobranchius</taxon>
    </lineage>
</organism>
<protein>
    <submittedName>
        <fullName evidence="1">Uncharacterized protein</fullName>
    </submittedName>
</protein>
<reference evidence="1" key="1">
    <citation type="submission" date="2016-05" db="EMBL/GenBank/DDBJ databases">
        <authorList>
            <person name="Lavstsen T."/>
            <person name="Jespersen J.S."/>
        </authorList>
    </citation>
    <scope>NUCLEOTIDE SEQUENCE</scope>
    <source>
        <tissue evidence="1">Brain</tissue>
    </source>
</reference>
<gene>
    <name evidence="1" type="primary">Nfu_g_1_016244</name>
</gene>
<name>A0A1A8P208_9TELE</name>
<sequence>PVVVNLKEKMYNDISNQSFQSVIQTLQIQMLLPWSDGGCSLCSASPSSAGAAISTSTRHCEDDRKVVD</sequence>
<feature type="non-terminal residue" evidence="1">
    <location>
        <position position="1"/>
    </location>
</feature>